<dbReference type="Proteomes" id="UP001556220">
    <property type="component" value="Unassembled WGS sequence"/>
</dbReference>
<evidence type="ECO:0000313" key="2">
    <source>
        <dbReference type="Proteomes" id="UP001556220"/>
    </source>
</evidence>
<gene>
    <name evidence="1" type="ORF">ABQJ54_02035</name>
</gene>
<dbReference type="PIRSF" id="PIRSF028744">
    <property type="entry name" value="Addict_mod_HI1419"/>
    <property type="match status" value="1"/>
</dbReference>
<reference evidence="1 2" key="1">
    <citation type="submission" date="2024-06" db="EMBL/GenBank/DDBJ databases">
        <authorList>
            <person name="Woo H."/>
        </authorList>
    </citation>
    <scope>NUCLEOTIDE SEQUENCE [LARGE SCALE GENOMIC DNA]</scope>
    <source>
        <strain evidence="1 2">Si-c</strain>
    </source>
</reference>
<dbReference type="RefSeq" id="WP_367852612.1">
    <property type="nucleotide sequence ID" value="NZ_JBFOHK010000001.1"/>
</dbReference>
<dbReference type="PANTHER" id="PTHR41791:SF1">
    <property type="entry name" value="SSL7039 PROTEIN"/>
    <property type="match status" value="1"/>
</dbReference>
<proteinExistence type="predicted"/>
<dbReference type="InterPro" id="IPR009241">
    <property type="entry name" value="HigB-like"/>
</dbReference>
<dbReference type="PANTHER" id="PTHR41791">
    <property type="entry name" value="SSL7039 PROTEIN"/>
    <property type="match status" value="1"/>
</dbReference>
<evidence type="ECO:0000313" key="1">
    <source>
        <dbReference type="EMBL" id="MEW9570525.1"/>
    </source>
</evidence>
<accession>A0ABV3Q9Q1</accession>
<dbReference type="Pfam" id="PF05973">
    <property type="entry name" value="Gp49"/>
    <property type="match status" value="1"/>
</dbReference>
<dbReference type="NCBIfam" id="TIGR02683">
    <property type="entry name" value="upstrm_HI1419"/>
    <property type="match status" value="1"/>
</dbReference>
<name>A0ABV3Q9Q1_9GAMM</name>
<organism evidence="1 2">
    <name type="scientific">Rhodanobacter lycopersici</name>
    <dbReference type="NCBI Taxonomy" id="3162487"/>
    <lineage>
        <taxon>Bacteria</taxon>
        <taxon>Pseudomonadati</taxon>
        <taxon>Pseudomonadota</taxon>
        <taxon>Gammaproteobacteria</taxon>
        <taxon>Lysobacterales</taxon>
        <taxon>Rhodanobacteraceae</taxon>
        <taxon>Rhodanobacter</taxon>
    </lineage>
</organism>
<keyword evidence="2" id="KW-1185">Reference proteome</keyword>
<protein>
    <submittedName>
        <fullName evidence="1">Type II toxin-antitoxin system RelE/ParE family toxin</fullName>
    </submittedName>
</protein>
<sequence length="92" mass="10038">MQTEAFAAWHRGLRDLKARVAIARRIERASAGNLGDTKAVGDGVSEMRIDVGAGYRVYFTLRAGVLVVLLCGGDKASQRRDIRHAQQLAKEA</sequence>
<dbReference type="EMBL" id="JBFOHK010000001">
    <property type="protein sequence ID" value="MEW9570525.1"/>
    <property type="molecule type" value="Genomic_DNA"/>
</dbReference>
<dbReference type="InterPro" id="IPR014056">
    <property type="entry name" value="TypeIITA-like_toxin_pred"/>
</dbReference>
<comment type="caution">
    <text evidence="1">The sequence shown here is derived from an EMBL/GenBank/DDBJ whole genome shotgun (WGS) entry which is preliminary data.</text>
</comment>